<protein>
    <submittedName>
        <fullName evidence="1">Uncharacterized protein</fullName>
    </submittedName>
</protein>
<accession>A0ACC1NIS9</accession>
<dbReference type="EMBL" id="JAPDGR010001946">
    <property type="protein sequence ID" value="KAJ2978516.1"/>
    <property type="molecule type" value="Genomic_DNA"/>
</dbReference>
<proteinExistence type="predicted"/>
<keyword evidence="2" id="KW-1185">Reference proteome</keyword>
<organism evidence="1 2">
    <name type="scientific">Xylaria curta</name>
    <dbReference type="NCBI Taxonomy" id="42375"/>
    <lineage>
        <taxon>Eukaryota</taxon>
        <taxon>Fungi</taxon>
        <taxon>Dikarya</taxon>
        <taxon>Ascomycota</taxon>
        <taxon>Pezizomycotina</taxon>
        <taxon>Sordariomycetes</taxon>
        <taxon>Xylariomycetidae</taxon>
        <taxon>Xylariales</taxon>
        <taxon>Xylariaceae</taxon>
        <taxon>Xylaria</taxon>
    </lineage>
</organism>
<comment type="caution">
    <text evidence="1">The sequence shown here is derived from an EMBL/GenBank/DDBJ whole genome shotgun (WGS) entry which is preliminary data.</text>
</comment>
<evidence type="ECO:0000313" key="1">
    <source>
        <dbReference type="EMBL" id="KAJ2978516.1"/>
    </source>
</evidence>
<evidence type="ECO:0000313" key="2">
    <source>
        <dbReference type="Proteomes" id="UP001143856"/>
    </source>
</evidence>
<gene>
    <name evidence="1" type="ORF">NUW58_g7466</name>
</gene>
<reference evidence="1" key="1">
    <citation type="submission" date="2022-10" db="EMBL/GenBank/DDBJ databases">
        <title>Genome Sequence of Xylaria curta.</title>
        <authorList>
            <person name="Buettner E."/>
        </authorList>
    </citation>
    <scope>NUCLEOTIDE SEQUENCE</scope>
    <source>
        <strain evidence="1">Babe10</strain>
    </source>
</reference>
<name>A0ACC1NIS9_9PEZI</name>
<sequence>MSSSAMGQDGVVQKHRACDECRIRKLACTKEPDGCSRCRRENIPCHYSAQKPMGRPRKRPREGLDESSPVVAPPTKLAMTEQPPNTEDPGMRFINLLLGSDVDFDFDFDSSAQAHAPTITAAPLPPTMETPALIRDPPWDYHNFGDVNFDSSPTDHVSSTSTAIIDPALFTTPAGSGSPATDQVPGLSPSNSNTTSSPQSANASPTAATSCVSDCDCTANLYAALSQMQKMPAEVELAIRQARLAAKVAYDVVNCPICSFRIEDSIQHGVGSPAMMRGFQNMMLLATLIPSIVHAYARMLTVVDEETNRAVAERRQVVFKLNGLGGIWGGLGDNDDNVCGVKNSYNYKELEPAMWRLTVRALLKIDVYGLSGRCGRGVAAAADPFHLGLKDIVLLMENKSKAKHAVMDAMVDAGIWQQPECAFLNNTKPGEPPTCQRIISIAKSSIEQLQIP</sequence>
<dbReference type="Proteomes" id="UP001143856">
    <property type="component" value="Unassembled WGS sequence"/>
</dbReference>